<accession>A0AAV2VRW3</accession>
<gene>
    <name evidence="2" type="ORF">VIBNISOn1_30142</name>
</gene>
<proteinExistence type="predicted"/>
<comment type="caution">
    <text evidence="2">The sequence shown here is derived from an EMBL/GenBank/DDBJ whole genome shotgun (WGS) entry which is preliminary data.</text>
</comment>
<evidence type="ECO:0000313" key="3">
    <source>
        <dbReference type="Proteomes" id="UP000018211"/>
    </source>
</evidence>
<sequence>MNYLTRLLPLLMFLTLSVQSKDAVLLDCIQKNEIVVDACEDGLCLNFTDIKNKKYLLWYDYVFETDVPSNKLKEMLLAIGNESKTIYKVLKELSKECSVEREILLFVKYKFNNEEIIAFRESENHSAIYLMEGSDIRKVRSEIIENILKDNQ</sequence>
<feature type="chain" id="PRO_5043842167" evidence="1">
    <location>
        <begin position="21"/>
        <end position="152"/>
    </location>
</feature>
<keyword evidence="1" id="KW-0732">Signal</keyword>
<evidence type="ECO:0000313" key="2">
    <source>
        <dbReference type="EMBL" id="CCO47448.1"/>
    </source>
</evidence>
<dbReference type="Proteomes" id="UP000018211">
    <property type="component" value="Unassembled WGS sequence"/>
</dbReference>
<name>A0AAV2VRW3_9VIBR</name>
<evidence type="ECO:0000256" key="1">
    <source>
        <dbReference type="SAM" id="SignalP"/>
    </source>
</evidence>
<dbReference type="EMBL" id="CAOF01000120">
    <property type="protein sequence ID" value="CCO47448.1"/>
    <property type="molecule type" value="Genomic_DNA"/>
</dbReference>
<organism evidence="2 3">
    <name type="scientific">Vibrio nigripulchritudo SOn1</name>
    <dbReference type="NCBI Taxonomy" id="1238450"/>
    <lineage>
        <taxon>Bacteria</taxon>
        <taxon>Pseudomonadati</taxon>
        <taxon>Pseudomonadota</taxon>
        <taxon>Gammaproteobacteria</taxon>
        <taxon>Vibrionales</taxon>
        <taxon>Vibrionaceae</taxon>
        <taxon>Vibrio</taxon>
    </lineage>
</organism>
<reference evidence="2 3" key="1">
    <citation type="journal article" date="2013" name="ISME J.">
        <title>Comparative genomics of pathogenic lineages of Vibrio nigripulchritudo identifies virulence-associated traits.</title>
        <authorList>
            <person name="Goudenege D."/>
            <person name="Labreuche Y."/>
            <person name="Krin E."/>
            <person name="Ansquer D."/>
            <person name="Mangenot S."/>
            <person name="Calteau A."/>
            <person name="Medigue C."/>
            <person name="Mazel D."/>
            <person name="Polz M.F."/>
            <person name="Le Roux F."/>
        </authorList>
    </citation>
    <scope>NUCLEOTIDE SEQUENCE [LARGE SCALE GENOMIC DNA]</scope>
    <source>
        <strain evidence="2 3">SOn1</strain>
    </source>
</reference>
<feature type="signal peptide" evidence="1">
    <location>
        <begin position="1"/>
        <end position="20"/>
    </location>
</feature>
<protein>
    <submittedName>
        <fullName evidence="2">Uncharacterized protein</fullName>
    </submittedName>
</protein>
<dbReference type="AlphaFoldDB" id="A0AAV2VRW3"/>
<dbReference type="RefSeq" id="WP_022612258.1">
    <property type="nucleotide sequence ID" value="NZ_LK391965.1"/>
</dbReference>